<feature type="transmembrane region" description="Helical" evidence="6">
    <location>
        <begin position="258"/>
        <end position="280"/>
    </location>
</feature>
<evidence type="ECO:0000259" key="7">
    <source>
        <dbReference type="PROSITE" id="PS50850"/>
    </source>
</evidence>
<dbReference type="Gene3D" id="1.20.1250.20">
    <property type="entry name" value="MFS general substrate transporter like domains"/>
    <property type="match status" value="2"/>
</dbReference>
<evidence type="ECO:0000256" key="4">
    <source>
        <dbReference type="ARBA" id="ARBA00022989"/>
    </source>
</evidence>
<feature type="transmembrane region" description="Helical" evidence="6">
    <location>
        <begin position="12"/>
        <end position="30"/>
    </location>
</feature>
<keyword evidence="3 6" id="KW-0812">Transmembrane</keyword>
<feature type="transmembrane region" description="Helical" evidence="6">
    <location>
        <begin position="356"/>
        <end position="376"/>
    </location>
</feature>
<dbReference type="InterPro" id="IPR020846">
    <property type="entry name" value="MFS_dom"/>
</dbReference>
<accession>A0A7G9L0K9</accession>
<feature type="transmembrane region" description="Helical" evidence="6">
    <location>
        <begin position="53"/>
        <end position="73"/>
    </location>
</feature>
<evidence type="ECO:0000256" key="1">
    <source>
        <dbReference type="ARBA" id="ARBA00004141"/>
    </source>
</evidence>
<evidence type="ECO:0000313" key="8">
    <source>
        <dbReference type="EMBL" id="QNM82158.1"/>
    </source>
</evidence>
<dbReference type="InterPro" id="IPR044770">
    <property type="entry name" value="MFS_spinster-like"/>
</dbReference>
<dbReference type="AlphaFoldDB" id="A0A7G9L0K9"/>
<reference evidence="8 9" key="1">
    <citation type="submission" date="2020-08" db="EMBL/GenBank/DDBJ databases">
        <title>Sphingomonas sp. sand1-3 16S ribosomal RNA gene Genome sequencing and assembly.</title>
        <authorList>
            <person name="Kang M."/>
        </authorList>
    </citation>
    <scope>NUCLEOTIDE SEQUENCE [LARGE SCALE GENOMIC DNA]</scope>
    <source>
        <strain evidence="9">sand1-3</strain>
    </source>
</reference>
<dbReference type="GO" id="GO:0016020">
    <property type="term" value="C:membrane"/>
    <property type="evidence" value="ECO:0007669"/>
    <property type="project" value="UniProtKB-SubCell"/>
</dbReference>
<dbReference type="KEGG" id="ssau:H8M03_08985"/>
<feature type="transmembrane region" description="Helical" evidence="6">
    <location>
        <begin position="225"/>
        <end position="246"/>
    </location>
</feature>
<dbReference type="CDD" id="cd17328">
    <property type="entry name" value="MFS_spinster_like"/>
    <property type="match status" value="1"/>
</dbReference>
<dbReference type="SUPFAM" id="SSF103473">
    <property type="entry name" value="MFS general substrate transporter"/>
    <property type="match status" value="1"/>
</dbReference>
<feature type="transmembrane region" description="Helical" evidence="6">
    <location>
        <begin position="143"/>
        <end position="165"/>
    </location>
</feature>
<evidence type="ECO:0000256" key="5">
    <source>
        <dbReference type="ARBA" id="ARBA00023136"/>
    </source>
</evidence>
<feature type="transmembrane region" description="Helical" evidence="6">
    <location>
        <begin position="320"/>
        <end position="344"/>
    </location>
</feature>
<feature type="transmembrane region" description="Helical" evidence="6">
    <location>
        <begin position="292"/>
        <end position="314"/>
    </location>
</feature>
<evidence type="ECO:0000313" key="9">
    <source>
        <dbReference type="Proteomes" id="UP000515861"/>
    </source>
</evidence>
<dbReference type="RefSeq" id="WP_187479113.1">
    <property type="nucleotide sequence ID" value="NZ_CP060697.1"/>
</dbReference>
<protein>
    <submittedName>
        <fullName evidence="8">MFS transporter</fullName>
    </submittedName>
</protein>
<dbReference type="PROSITE" id="PS50850">
    <property type="entry name" value="MFS"/>
    <property type="match status" value="1"/>
</dbReference>
<dbReference type="Proteomes" id="UP000515861">
    <property type="component" value="Chromosome"/>
</dbReference>
<keyword evidence="2" id="KW-0813">Transport</keyword>
<feature type="transmembrane region" description="Helical" evidence="6">
    <location>
        <begin position="171"/>
        <end position="190"/>
    </location>
</feature>
<evidence type="ECO:0000256" key="3">
    <source>
        <dbReference type="ARBA" id="ARBA00022692"/>
    </source>
</evidence>
<feature type="transmembrane region" description="Helical" evidence="6">
    <location>
        <begin position="396"/>
        <end position="417"/>
    </location>
</feature>
<dbReference type="Pfam" id="PF07690">
    <property type="entry name" value="MFS_1"/>
    <property type="match status" value="1"/>
</dbReference>
<proteinExistence type="predicted"/>
<dbReference type="GO" id="GO:0022857">
    <property type="term" value="F:transmembrane transporter activity"/>
    <property type="evidence" value="ECO:0007669"/>
    <property type="project" value="InterPro"/>
</dbReference>
<comment type="subcellular location">
    <subcellularLocation>
        <location evidence="1">Membrane</location>
        <topology evidence="1">Multi-pass membrane protein</topology>
    </subcellularLocation>
</comment>
<evidence type="ECO:0000256" key="2">
    <source>
        <dbReference type="ARBA" id="ARBA00022448"/>
    </source>
</evidence>
<dbReference type="PANTHER" id="PTHR23505:SF79">
    <property type="entry name" value="PROTEIN SPINSTER"/>
    <property type="match status" value="1"/>
</dbReference>
<name>A0A7G9L0K9_9SPHN</name>
<feature type="domain" description="Major facilitator superfamily (MFS) profile" evidence="7">
    <location>
        <begin position="17"/>
        <end position="422"/>
    </location>
</feature>
<sequence>MTDDRSRPAAPGNSTMLLGLLLLAYVFNFLDRQIISILKIPIKAELGLTDTQLGLMGGIAFASVYSTLAIPIARYADRTGRRAQVIGISAAVWSLFTALCGAVTSFWQLFIARMGVGVGEAGGVAPSYALISEHFPPGKRARALAIFSLGIPIGSALGLFFGGWLAEAINWRVAFAIIGLAGLPVGWLIATRLPEAPVAESSPGVPVDQPPFFAVARELAGLPSFWLLSFAAASGSVGGYGLAFWLPSYFSEALGLSLGSIGTFFGIIVLVGGIAGIFLGGAIADRLGGARISAYAVTPAVAYLLTAPLFAGAMQVESQLLAGALFTLAYAVSLAWLGPIINAIQSLVEPSRRATASASFLLINNLIGIGFGTFIFGFMADYLRETHGDQAMRYSILYGLGFYVLAAVLAFLAALTLKRDARNASL</sequence>
<feature type="transmembrane region" description="Helical" evidence="6">
    <location>
        <begin position="85"/>
        <end position="104"/>
    </location>
</feature>
<organism evidence="8 9">
    <name type="scientific">Sphingomonas sabuli</name>
    <dbReference type="NCBI Taxonomy" id="2764186"/>
    <lineage>
        <taxon>Bacteria</taxon>
        <taxon>Pseudomonadati</taxon>
        <taxon>Pseudomonadota</taxon>
        <taxon>Alphaproteobacteria</taxon>
        <taxon>Sphingomonadales</taxon>
        <taxon>Sphingomonadaceae</taxon>
        <taxon>Sphingomonas</taxon>
    </lineage>
</organism>
<keyword evidence="9" id="KW-1185">Reference proteome</keyword>
<dbReference type="EMBL" id="CP060697">
    <property type="protein sequence ID" value="QNM82158.1"/>
    <property type="molecule type" value="Genomic_DNA"/>
</dbReference>
<keyword evidence="4 6" id="KW-1133">Transmembrane helix</keyword>
<gene>
    <name evidence="8" type="ORF">H8M03_08985</name>
</gene>
<dbReference type="InterPro" id="IPR011701">
    <property type="entry name" value="MFS"/>
</dbReference>
<feature type="transmembrane region" description="Helical" evidence="6">
    <location>
        <begin position="110"/>
        <end position="131"/>
    </location>
</feature>
<dbReference type="PANTHER" id="PTHR23505">
    <property type="entry name" value="SPINSTER"/>
    <property type="match status" value="1"/>
</dbReference>
<keyword evidence="5 6" id="KW-0472">Membrane</keyword>
<dbReference type="InterPro" id="IPR036259">
    <property type="entry name" value="MFS_trans_sf"/>
</dbReference>
<evidence type="ECO:0000256" key="6">
    <source>
        <dbReference type="SAM" id="Phobius"/>
    </source>
</evidence>